<reference evidence="1 2" key="1">
    <citation type="submission" date="2023-02" db="EMBL/GenBank/DDBJ databases">
        <title>Genome Sequence of L. cardiaca H63T.</title>
        <authorList>
            <person name="Lopez A.E."/>
            <person name="Cianciotto N.P."/>
        </authorList>
    </citation>
    <scope>NUCLEOTIDE SEQUENCE [LARGE SCALE GENOMIC DNA]</scope>
    <source>
        <strain evidence="1 2">H63</strain>
    </source>
</reference>
<dbReference type="Gene3D" id="3.60.10.10">
    <property type="entry name" value="Endonuclease/exonuclease/phosphatase"/>
    <property type="match status" value="1"/>
</dbReference>
<proteinExistence type="predicted"/>
<accession>A0ABY8AP61</accession>
<dbReference type="Proteomes" id="UP001222087">
    <property type="component" value="Chromosome"/>
</dbReference>
<evidence type="ECO:0008006" key="3">
    <source>
        <dbReference type="Google" id="ProtNLM"/>
    </source>
</evidence>
<sequence length="426" mass="47362">MGRRFKCLGGLTLVEAKLTDHEPILDGGVCVLNLMCLGNGKNNSFGFTETPDQYRIRLAKLVEAIKELKESDGIDVFMFQEAPKYNSAEDPTNLFYRELQKIPGFEKLNPANITPTQNTRSAMFTIADYDRFPIQSNTTINSPLGIHGRFQELQLTSADGRTISTINVHGDWTQQQATKKAIMDSTNLPYPTIIGGDFNVTSGIDDVMFGQKGIYQKADLFQTCDGLLSSTTPVAALVPIGSRDPVEKLIVDGKMATQLLNKFKATPLFLQLGIPLNHKGFIPGINLSSPPGLIEKNQALITISGPNSHRLKIALESFLKQENSKAHTKGTEVTSTNQTVESAKEDFYSKHNELYKEQRAHCLWGFFRNTKIKPSMSLQEIISHAQSSNNRSREVCVSLGWMNNKGKLTPQIEALIEEENKQVFGY</sequence>
<evidence type="ECO:0000313" key="1">
    <source>
        <dbReference type="EMBL" id="WED42041.1"/>
    </source>
</evidence>
<gene>
    <name evidence="1" type="ORF">PXX05_08855</name>
</gene>
<dbReference type="RefSeq" id="WP_275087865.1">
    <property type="nucleotide sequence ID" value="NZ_CP119078.1"/>
</dbReference>
<name>A0ABY8AP61_9GAMM</name>
<protein>
    <recommendedName>
        <fullName evidence="3">Endonuclease/exonuclease/phosphatase domain-containing protein</fullName>
    </recommendedName>
</protein>
<dbReference type="InterPro" id="IPR036691">
    <property type="entry name" value="Endo/exonu/phosph_ase_sf"/>
</dbReference>
<dbReference type="EMBL" id="CP119078">
    <property type="protein sequence ID" value="WED42041.1"/>
    <property type="molecule type" value="Genomic_DNA"/>
</dbReference>
<evidence type="ECO:0000313" key="2">
    <source>
        <dbReference type="Proteomes" id="UP001222087"/>
    </source>
</evidence>
<organism evidence="1 2">
    <name type="scientific">Legionella cardiaca</name>
    <dbReference type="NCBI Taxonomy" id="1071983"/>
    <lineage>
        <taxon>Bacteria</taxon>
        <taxon>Pseudomonadati</taxon>
        <taxon>Pseudomonadota</taxon>
        <taxon>Gammaproteobacteria</taxon>
        <taxon>Legionellales</taxon>
        <taxon>Legionellaceae</taxon>
        <taxon>Legionella</taxon>
    </lineage>
</organism>
<dbReference type="SUPFAM" id="SSF56219">
    <property type="entry name" value="DNase I-like"/>
    <property type="match status" value="1"/>
</dbReference>
<keyword evidence="2" id="KW-1185">Reference proteome</keyword>